<dbReference type="PANTHER" id="PTHR43479">
    <property type="entry name" value="ACREF/ENVCD OPERON REPRESSOR-RELATED"/>
    <property type="match status" value="1"/>
</dbReference>
<evidence type="ECO:0000313" key="5">
    <source>
        <dbReference type="Proteomes" id="UP000306509"/>
    </source>
</evidence>
<dbReference type="InterPro" id="IPR001647">
    <property type="entry name" value="HTH_TetR"/>
</dbReference>
<evidence type="ECO:0000256" key="2">
    <source>
        <dbReference type="PROSITE-ProRule" id="PRU00335"/>
    </source>
</evidence>
<dbReference type="OrthoDB" id="9785164at2"/>
<dbReference type="InterPro" id="IPR050624">
    <property type="entry name" value="HTH-type_Tx_Regulator"/>
</dbReference>
<accession>A0A4U8Q4F2</accession>
<sequence>MSRIVKAPDVRRQELIGIALKQFLENGYEKTSVRSILKEADGEIGMFYHYFKSKNEIYEAALENYNEKYIAKLTEIINSTGLSFQEKLNQLFTLLPGSLTEYKLMYTEKVNPDIMSILHSRTLLKIVPLFERLILEGLGKKIMNAPVPNIHLLSQFILFGMSAVIHDTEINSMEEKIRHIESLLSKILDTEMAVLN</sequence>
<proteinExistence type="predicted"/>
<gene>
    <name evidence="4" type="primary">kstR2_5</name>
    <name evidence="4" type="ORF">DSM106044_03481</name>
</gene>
<dbReference type="GO" id="GO:0003677">
    <property type="term" value="F:DNA binding"/>
    <property type="evidence" value="ECO:0007669"/>
    <property type="project" value="UniProtKB-UniRule"/>
</dbReference>
<evidence type="ECO:0000256" key="1">
    <source>
        <dbReference type="ARBA" id="ARBA00023125"/>
    </source>
</evidence>
<reference evidence="4 5" key="1">
    <citation type="journal article" date="2019" name="Anaerobe">
        <title>Detection of Robinsoniella peoriensis in multiple bone samples of a trauma patient.</title>
        <authorList>
            <person name="Schrottner P."/>
            <person name="Hartwich K."/>
            <person name="Bunk B."/>
            <person name="Schober I."/>
            <person name="Helbig S."/>
            <person name="Rudolph W.W."/>
            <person name="Gunzer F."/>
        </authorList>
    </citation>
    <scope>NUCLEOTIDE SEQUENCE [LARGE SCALE GENOMIC DNA]</scope>
    <source>
        <strain evidence="4 5">DSM 106044</strain>
    </source>
</reference>
<keyword evidence="1 2" id="KW-0238">DNA-binding</keyword>
<comment type="caution">
    <text evidence="4">The sequence shown here is derived from an EMBL/GenBank/DDBJ whole genome shotgun (WGS) entry which is preliminary data.</text>
</comment>
<dbReference type="PANTHER" id="PTHR43479:SF11">
    <property type="entry name" value="ACREF_ENVCD OPERON REPRESSOR-RELATED"/>
    <property type="match status" value="1"/>
</dbReference>
<dbReference type="Proteomes" id="UP000306509">
    <property type="component" value="Unassembled WGS sequence"/>
</dbReference>
<evidence type="ECO:0000259" key="3">
    <source>
        <dbReference type="PROSITE" id="PS50977"/>
    </source>
</evidence>
<dbReference type="Pfam" id="PF00440">
    <property type="entry name" value="TetR_N"/>
    <property type="match status" value="1"/>
</dbReference>
<dbReference type="EMBL" id="QGQD01000067">
    <property type="protein sequence ID" value="TLC99689.1"/>
    <property type="molecule type" value="Genomic_DNA"/>
</dbReference>
<feature type="DNA-binding region" description="H-T-H motif" evidence="2">
    <location>
        <begin position="32"/>
        <end position="51"/>
    </location>
</feature>
<feature type="domain" description="HTH tetR-type" evidence="3">
    <location>
        <begin position="9"/>
        <end position="69"/>
    </location>
</feature>
<organism evidence="4 5">
    <name type="scientific">Robinsoniella peoriensis</name>
    <dbReference type="NCBI Taxonomy" id="180332"/>
    <lineage>
        <taxon>Bacteria</taxon>
        <taxon>Bacillati</taxon>
        <taxon>Bacillota</taxon>
        <taxon>Clostridia</taxon>
        <taxon>Lachnospirales</taxon>
        <taxon>Lachnospiraceae</taxon>
        <taxon>Robinsoniella</taxon>
    </lineage>
</organism>
<keyword evidence="5" id="KW-1185">Reference proteome</keyword>
<name>A0A4U8Q4F2_9FIRM</name>
<evidence type="ECO:0000313" key="4">
    <source>
        <dbReference type="EMBL" id="TLC99689.1"/>
    </source>
</evidence>
<dbReference type="SUPFAM" id="SSF46689">
    <property type="entry name" value="Homeodomain-like"/>
    <property type="match status" value="1"/>
</dbReference>
<protein>
    <submittedName>
        <fullName evidence="4">HTH-type transcriptional repressor KstR2</fullName>
    </submittedName>
</protein>
<dbReference type="RefSeq" id="WP_047833193.1">
    <property type="nucleotide sequence ID" value="NZ_CABMJZ010000038.1"/>
</dbReference>
<dbReference type="InterPro" id="IPR009057">
    <property type="entry name" value="Homeodomain-like_sf"/>
</dbReference>
<dbReference type="AlphaFoldDB" id="A0A4U8Q4F2"/>
<dbReference type="PROSITE" id="PS50977">
    <property type="entry name" value="HTH_TETR_2"/>
    <property type="match status" value="1"/>
</dbReference>
<dbReference type="Gene3D" id="1.10.357.10">
    <property type="entry name" value="Tetracycline Repressor, domain 2"/>
    <property type="match status" value="1"/>
</dbReference>